<dbReference type="InterPro" id="IPR020210">
    <property type="entry name" value="Uncharacterised_YpbF_TM"/>
</dbReference>
<dbReference type="EMBL" id="JAOTPO010000001">
    <property type="protein sequence ID" value="MDE5411974.1"/>
    <property type="molecule type" value="Genomic_DNA"/>
</dbReference>
<accession>A0ABT5VCQ3</accession>
<keyword evidence="2" id="KW-1133">Transmembrane helix</keyword>
<dbReference type="Pfam" id="PF10864">
    <property type="entry name" value="DUF2663"/>
    <property type="match status" value="1"/>
</dbReference>
<feature type="transmembrane region" description="Helical" evidence="2">
    <location>
        <begin position="37"/>
        <end position="59"/>
    </location>
</feature>
<dbReference type="RefSeq" id="WP_275116602.1">
    <property type="nucleotide sequence ID" value="NZ_JAOTPO010000001.1"/>
</dbReference>
<name>A0ABT5VCQ3_9BACI</name>
<protein>
    <submittedName>
        <fullName evidence="3">YpbF family protein</fullName>
    </submittedName>
</protein>
<keyword evidence="2" id="KW-0812">Transmembrane</keyword>
<sequence>MEIKQIIKKQDYVSDTGLVLVETLIERKVTEQHAEKLLRRATLSTLMCLGLGVIFMLLQGAALNFLTLITSGFLYLYIGLFLICLLFMKNAKKKLDKAEKEYEELRSEVIDRQEQLWDTAELWRKRHELFKFLNEEYKVNLFHK</sequence>
<organism evidence="3 4">
    <name type="scientific">Alkalihalobacterium chitinilyticum</name>
    <dbReference type="NCBI Taxonomy" id="2980103"/>
    <lineage>
        <taxon>Bacteria</taxon>
        <taxon>Bacillati</taxon>
        <taxon>Bacillota</taxon>
        <taxon>Bacilli</taxon>
        <taxon>Bacillales</taxon>
        <taxon>Bacillaceae</taxon>
        <taxon>Alkalihalobacterium</taxon>
    </lineage>
</organism>
<evidence type="ECO:0000313" key="3">
    <source>
        <dbReference type="EMBL" id="MDE5411974.1"/>
    </source>
</evidence>
<evidence type="ECO:0000256" key="2">
    <source>
        <dbReference type="SAM" id="Phobius"/>
    </source>
</evidence>
<dbReference type="Proteomes" id="UP001148125">
    <property type="component" value="Unassembled WGS sequence"/>
</dbReference>
<feature type="coiled-coil region" evidence="1">
    <location>
        <begin position="88"/>
        <end position="115"/>
    </location>
</feature>
<proteinExistence type="predicted"/>
<comment type="caution">
    <text evidence="3">The sequence shown here is derived from an EMBL/GenBank/DDBJ whole genome shotgun (WGS) entry which is preliminary data.</text>
</comment>
<keyword evidence="1" id="KW-0175">Coiled coil</keyword>
<keyword evidence="4" id="KW-1185">Reference proteome</keyword>
<feature type="transmembrane region" description="Helical" evidence="2">
    <location>
        <begin position="65"/>
        <end position="88"/>
    </location>
</feature>
<keyword evidence="2" id="KW-0472">Membrane</keyword>
<gene>
    <name evidence="3" type="ORF">N7Z68_01075</name>
</gene>
<evidence type="ECO:0000256" key="1">
    <source>
        <dbReference type="SAM" id="Coils"/>
    </source>
</evidence>
<evidence type="ECO:0000313" key="4">
    <source>
        <dbReference type="Proteomes" id="UP001148125"/>
    </source>
</evidence>
<reference evidence="3" key="1">
    <citation type="submission" date="2024-05" db="EMBL/GenBank/DDBJ databases">
        <title>Alkalihalobacillus sp. strain MEB203 novel alkaliphilic bacterium from Lonar Lake, India.</title>
        <authorList>
            <person name="Joshi A."/>
            <person name="Thite S."/>
            <person name="Mengade P."/>
        </authorList>
    </citation>
    <scope>NUCLEOTIDE SEQUENCE</scope>
    <source>
        <strain evidence="3">MEB 203</strain>
    </source>
</reference>